<proteinExistence type="predicted"/>
<comment type="caution">
    <text evidence="1">The sequence shown here is derived from an EMBL/GenBank/DDBJ whole genome shotgun (WGS) entry which is preliminary data.</text>
</comment>
<dbReference type="AlphaFoldDB" id="A0A919BR69"/>
<organism evidence="1 2">
    <name type="scientific">Streptomyces filamentosus</name>
    <name type="common">Streptomyces roseosporus</name>
    <dbReference type="NCBI Taxonomy" id="67294"/>
    <lineage>
        <taxon>Bacteria</taxon>
        <taxon>Bacillati</taxon>
        <taxon>Actinomycetota</taxon>
        <taxon>Actinomycetes</taxon>
        <taxon>Kitasatosporales</taxon>
        <taxon>Streptomycetaceae</taxon>
        <taxon>Streptomyces</taxon>
    </lineage>
</organism>
<evidence type="ECO:0000313" key="1">
    <source>
        <dbReference type="EMBL" id="GHG04549.1"/>
    </source>
</evidence>
<sequence>MERITEDQVNRLVRFVRDRIPDSASLQGEARRAATALRLAADRQIFAVRFHRTPPPADGATTDVAAAAWNLLVALAGIWHDHPEFPADAAKETFEFDCDAPL</sequence>
<accession>A0A919BR69</accession>
<dbReference type="Proteomes" id="UP000632849">
    <property type="component" value="Unassembled WGS sequence"/>
</dbReference>
<evidence type="ECO:0000313" key="2">
    <source>
        <dbReference type="Proteomes" id="UP000632849"/>
    </source>
</evidence>
<reference evidence="1" key="2">
    <citation type="submission" date="2020-09" db="EMBL/GenBank/DDBJ databases">
        <authorList>
            <person name="Sun Q."/>
            <person name="Ohkuma M."/>
        </authorList>
    </citation>
    <scope>NUCLEOTIDE SEQUENCE</scope>
    <source>
        <strain evidence="1">JCM 4122</strain>
    </source>
</reference>
<reference evidence="1" key="1">
    <citation type="journal article" date="2014" name="Int. J. Syst. Evol. Microbiol.">
        <title>Complete genome sequence of Corynebacterium casei LMG S-19264T (=DSM 44701T), isolated from a smear-ripened cheese.</title>
        <authorList>
            <consortium name="US DOE Joint Genome Institute (JGI-PGF)"/>
            <person name="Walter F."/>
            <person name="Albersmeier A."/>
            <person name="Kalinowski J."/>
            <person name="Ruckert C."/>
        </authorList>
    </citation>
    <scope>NUCLEOTIDE SEQUENCE</scope>
    <source>
        <strain evidence="1">JCM 4122</strain>
    </source>
</reference>
<gene>
    <name evidence="1" type="ORF">GCM10017667_38850</name>
</gene>
<name>A0A919BR69_STRFL</name>
<protein>
    <submittedName>
        <fullName evidence="1">Uncharacterized protein</fullName>
    </submittedName>
</protein>
<dbReference type="EMBL" id="BNBE01000002">
    <property type="protein sequence ID" value="GHG04549.1"/>
    <property type="molecule type" value="Genomic_DNA"/>
</dbReference>
<keyword evidence="2" id="KW-1185">Reference proteome</keyword>